<protein>
    <submittedName>
        <fullName evidence="1">Uncharacterized protein</fullName>
    </submittedName>
</protein>
<organism evidence="1 2">
    <name type="scientific">Chlamydomonas eustigma</name>
    <dbReference type="NCBI Taxonomy" id="1157962"/>
    <lineage>
        <taxon>Eukaryota</taxon>
        <taxon>Viridiplantae</taxon>
        <taxon>Chlorophyta</taxon>
        <taxon>core chlorophytes</taxon>
        <taxon>Chlorophyceae</taxon>
        <taxon>CS clade</taxon>
        <taxon>Chlamydomonadales</taxon>
        <taxon>Chlamydomonadaceae</taxon>
        <taxon>Chlamydomonas</taxon>
    </lineage>
</organism>
<accession>A0A250XS99</accession>
<gene>
    <name evidence="1" type="ORF">CEUSTIGMA_g13234.t1</name>
</gene>
<dbReference type="AlphaFoldDB" id="A0A250XS99"/>
<reference evidence="1 2" key="1">
    <citation type="submission" date="2017-08" db="EMBL/GenBank/DDBJ databases">
        <title>Acidophilic green algal genome provides insights into adaptation to an acidic environment.</title>
        <authorList>
            <person name="Hirooka S."/>
            <person name="Hirose Y."/>
            <person name="Kanesaki Y."/>
            <person name="Higuchi S."/>
            <person name="Fujiwara T."/>
            <person name="Onuma R."/>
            <person name="Era A."/>
            <person name="Ohbayashi R."/>
            <person name="Uzuka A."/>
            <person name="Nozaki H."/>
            <person name="Yoshikawa H."/>
            <person name="Miyagishima S.Y."/>
        </authorList>
    </citation>
    <scope>NUCLEOTIDE SEQUENCE [LARGE SCALE GENOMIC DNA]</scope>
    <source>
        <strain evidence="1 2">NIES-2499</strain>
    </source>
</reference>
<evidence type="ECO:0000313" key="1">
    <source>
        <dbReference type="EMBL" id="GAX85819.1"/>
    </source>
</evidence>
<name>A0A250XS99_9CHLO</name>
<dbReference type="EMBL" id="BEGY01000194">
    <property type="protein sequence ID" value="GAX85819.1"/>
    <property type="molecule type" value="Genomic_DNA"/>
</dbReference>
<dbReference type="Proteomes" id="UP000232323">
    <property type="component" value="Unassembled WGS sequence"/>
</dbReference>
<comment type="caution">
    <text evidence="1">The sequence shown here is derived from an EMBL/GenBank/DDBJ whole genome shotgun (WGS) entry which is preliminary data.</text>
</comment>
<proteinExistence type="predicted"/>
<evidence type="ECO:0000313" key="2">
    <source>
        <dbReference type="Proteomes" id="UP000232323"/>
    </source>
</evidence>
<dbReference type="OrthoDB" id="547928at2759"/>
<sequence>MRSGQPTQSQVNEALSTLNGVTYITKEEAQQMVGAHCRALCTHREDVTENNHHALLNSFSPAMQVPVSLYSSALDVPDMASWVADPKFYRFRHVAIGCKVALLDNIQVSKGAANGSTGTVTALEFLALPAETKRS</sequence>
<keyword evidence="2" id="KW-1185">Reference proteome</keyword>